<dbReference type="PANTHER" id="PTHR11469">
    <property type="entry name" value="GLUCOSE-6-PHOSPHATE ISOMERASE"/>
    <property type="match status" value="1"/>
</dbReference>
<dbReference type="GO" id="GO:0004347">
    <property type="term" value="F:glucose-6-phosphate isomerase activity"/>
    <property type="evidence" value="ECO:0007669"/>
    <property type="project" value="UniProtKB-EC"/>
</dbReference>
<dbReference type="PROSITE" id="PS00765">
    <property type="entry name" value="P_GLUCOSE_ISOMERASE_1"/>
    <property type="match status" value="1"/>
</dbReference>
<dbReference type="RefSeq" id="WP_388037372.1">
    <property type="nucleotide sequence ID" value="NZ_JBHUEK010000010.1"/>
</dbReference>
<dbReference type="Proteomes" id="UP001597227">
    <property type="component" value="Unassembled WGS sequence"/>
</dbReference>
<comment type="caution">
    <text evidence="7">Lacks conserved residue(s) required for the propagation of feature annotation.</text>
</comment>
<comment type="pathway">
    <text evidence="7">Carbohydrate biosynthesis; gluconeogenesis.</text>
</comment>
<dbReference type="EC" id="5.3.1.9" evidence="7"/>
<dbReference type="Gene3D" id="3.40.50.10490">
    <property type="entry name" value="Glucose-6-phosphate isomerase like protein, domain 1"/>
    <property type="match status" value="3"/>
</dbReference>
<protein>
    <recommendedName>
        <fullName evidence="7">Glucose-6-phosphate isomerase</fullName>
        <shortName evidence="7">GPI</shortName>
        <ecNumber evidence="7">5.3.1.9</ecNumber>
    </recommendedName>
    <alternativeName>
        <fullName evidence="7">Phosphoglucose isomerase</fullName>
        <shortName evidence="7">PGI</shortName>
    </alternativeName>
    <alternativeName>
        <fullName evidence="7">Phosphohexose isomerase</fullName>
        <shortName evidence="7">PHI</shortName>
    </alternativeName>
</protein>
<reference evidence="10" key="1">
    <citation type="journal article" date="2019" name="Int. J. Syst. Evol. Microbiol.">
        <title>The Global Catalogue of Microorganisms (GCM) 10K type strain sequencing project: providing services to taxonomists for standard genome sequencing and annotation.</title>
        <authorList>
            <consortium name="The Broad Institute Genomics Platform"/>
            <consortium name="The Broad Institute Genome Sequencing Center for Infectious Disease"/>
            <person name="Wu L."/>
            <person name="Ma J."/>
        </authorList>
    </citation>
    <scope>NUCLEOTIDE SEQUENCE [LARGE SCALE GENOMIC DNA]</scope>
    <source>
        <strain evidence="10">CCUG 15531</strain>
    </source>
</reference>
<comment type="subcellular location">
    <subcellularLocation>
        <location evidence="7">Cytoplasm</location>
    </subcellularLocation>
</comment>
<dbReference type="InterPro" id="IPR035476">
    <property type="entry name" value="SIS_PGI_1"/>
</dbReference>
<dbReference type="SUPFAM" id="SSF53697">
    <property type="entry name" value="SIS domain"/>
    <property type="match status" value="1"/>
</dbReference>
<dbReference type="InterPro" id="IPR018189">
    <property type="entry name" value="Phosphoglucose_isomerase_CS"/>
</dbReference>
<dbReference type="PANTHER" id="PTHR11469:SF1">
    <property type="entry name" value="GLUCOSE-6-PHOSPHATE ISOMERASE"/>
    <property type="match status" value="1"/>
</dbReference>
<keyword evidence="5 7" id="KW-0413">Isomerase</keyword>
<dbReference type="NCBIfam" id="NF010697">
    <property type="entry name" value="PRK14097.1"/>
    <property type="match status" value="1"/>
</dbReference>
<feature type="active site" evidence="7">
    <location>
        <position position="425"/>
    </location>
</feature>
<proteinExistence type="inferred from homology"/>
<dbReference type="Pfam" id="PF00342">
    <property type="entry name" value="PGI"/>
    <property type="match status" value="1"/>
</dbReference>
<name>A0ABW4MNY1_9BACI</name>
<dbReference type="InterPro" id="IPR035482">
    <property type="entry name" value="SIS_PGI_2"/>
</dbReference>
<evidence type="ECO:0000256" key="4">
    <source>
        <dbReference type="ARBA" id="ARBA00023152"/>
    </source>
</evidence>
<gene>
    <name evidence="7" type="primary">pgi</name>
    <name evidence="9" type="ORF">ACFSFW_09100</name>
</gene>
<dbReference type="PROSITE" id="PS00174">
    <property type="entry name" value="P_GLUCOSE_ISOMERASE_2"/>
    <property type="match status" value="1"/>
</dbReference>
<dbReference type="InterPro" id="IPR001672">
    <property type="entry name" value="G6P_Isomerase"/>
</dbReference>
<comment type="pathway">
    <text evidence="1 7 8">Carbohydrate degradation; glycolysis; D-glyceraldehyde 3-phosphate and glycerone phosphate from D-glucose: step 2/4.</text>
</comment>
<comment type="similarity">
    <text evidence="2 7 8">Belongs to the GPI family.</text>
</comment>
<evidence type="ECO:0000313" key="10">
    <source>
        <dbReference type="Proteomes" id="UP001597227"/>
    </source>
</evidence>
<dbReference type="PROSITE" id="PS51463">
    <property type="entry name" value="P_GLUCOSE_ISOMERASE_3"/>
    <property type="match status" value="1"/>
</dbReference>
<dbReference type="CDD" id="cd05016">
    <property type="entry name" value="SIS_PGI_2"/>
    <property type="match status" value="1"/>
</dbReference>
<comment type="function">
    <text evidence="7">Catalyzes the reversible isomerization of glucose-6-phosphate to fructose-6-phosphate.</text>
</comment>
<keyword evidence="7" id="KW-0963">Cytoplasm</keyword>
<evidence type="ECO:0000256" key="1">
    <source>
        <dbReference type="ARBA" id="ARBA00004926"/>
    </source>
</evidence>
<dbReference type="InterPro" id="IPR046348">
    <property type="entry name" value="SIS_dom_sf"/>
</dbReference>
<evidence type="ECO:0000256" key="5">
    <source>
        <dbReference type="ARBA" id="ARBA00023235"/>
    </source>
</evidence>
<organism evidence="9 10">
    <name type="scientific">Fredinandcohnia salidurans</name>
    <dbReference type="NCBI Taxonomy" id="2595041"/>
    <lineage>
        <taxon>Bacteria</taxon>
        <taxon>Bacillati</taxon>
        <taxon>Bacillota</taxon>
        <taxon>Bacilli</taxon>
        <taxon>Bacillales</taxon>
        <taxon>Bacillaceae</taxon>
        <taxon>Fredinandcohnia</taxon>
    </lineage>
</organism>
<evidence type="ECO:0000256" key="8">
    <source>
        <dbReference type="RuleBase" id="RU000612"/>
    </source>
</evidence>
<accession>A0ABW4MNY1</accession>
<evidence type="ECO:0000256" key="3">
    <source>
        <dbReference type="ARBA" id="ARBA00022432"/>
    </source>
</evidence>
<keyword evidence="10" id="KW-1185">Reference proteome</keyword>
<dbReference type="HAMAP" id="MF_00473">
    <property type="entry name" value="G6P_isomerase"/>
    <property type="match status" value="1"/>
</dbReference>
<dbReference type="CDD" id="cd05015">
    <property type="entry name" value="SIS_PGI_1"/>
    <property type="match status" value="1"/>
</dbReference>
<keyword evidence="4 7" id="KW-0324">Glycolysis</keyword>
<evidence type="ECO:0000313" key="9">
    <source>
        <dbReference type="EMBL" id="MFD1778824.1"/>
    </source>
</evidence>
<comment type="catalytic activity">
    <reaction evidence="6 7 8">
        <text>alpha-D-glucose 6-phosphate = beta-D-fructose 6-phosphate</text>
        <dbReference type="Rhea" id="RHEA:11816"/>
        <dbReference type="ChEBI" id="CHEBI:57634"/>
        <dbReference type="ChEBI" id="CHEBI:58225"/>
        <dbReference type="EC" id="5.3.1.9"/>
    </reaction>
</comment>
<dbReference type="EMBL" id="JBHUEK010000010">
    <property type="protein sequence ID" value="MFD1778824.1"/>
    <property type="molecule type" value="Genomic_DNA"/>
</dbReference>
<keyword evidence="3 7" id="KW-0312">Gluconeogenesis</keyword>
<evidence type="ECO:0000256" key="6">
    <source>
        <dbReference type="ARBA" id="ARBA00029321"/>
    </source>
</evidence>
<feature type="active site" description="Proton donor" evidence="7">
    <location>
        <position position="290"/>
    </location>
</feature>
<evidence type="ECO:0000256" key="2">
    <source>
        <dbReference type="ARBA" id="ARBA00006604"/>
    </source>
</evidence>
<sequence>MTHVRFDYSKALTFFGEHEITYLRDAVKVAHHSIHEKTGAGSDFLGWVDLPSEYDKEEFSRIQKSAKKIKSDSDILLVIGIGGSYLGAKAAIDWLNHSFYNSLSKEQRKTPQIVFVGNNISSTYMKDLMDLLEGKDYSINVISKSGTTTEPALAFRIFRKMLIEKYGKEEARGRIFATTDKARGALKTLATEEGYESFVIPDDVGGRYSVLTAVGLLPIAVSGANIEEMMKGAQAASVDFSKSELEENAAYQYAAVRNALYNKGKTIEMLINYEPGLQYFSEWWKQLFGESEGKDQKGIYPSSANFSTDLHSLGQYVQEGRRDLFETVINIEKSRHELIVEAEDNDLDGLNYLAGKSVDFVNKKAFEGTMLAHTDGGVPNLIVHVPEMDEYSFGYLVYFFEKACAMSGYLLGVNPFDQPGVEAYKVNMFALLGKPGFEEKKAELEKRL</sequence>
<evidence type="ECO:0000256" key="7">
    <source>
        <dbReference type="HAMAP-Rule" id="MF_00473"/>
    </source>
</evidence>
<comment type="caution">
    <text evidence="9">The sequence shown here is derived from an EMBL/GenBank/DDBJ whole genome shotgun (WGS) entry which is preliminary data.</text>
</comment>
<dbReference type="PRINTS" id="PR00662">
    <property type="entry name" value="G6PISOMERASE"/>
</dbReference>